<feature type="compositionally biased region" description="Gly residues" evidence="1">
    <location>
        <begin position="198"/>
        <end position="209"/>
    </location>
</feature>
<dbReference type="GeneID" id="17352351"/>
<dbReference type="CDD" id="cd00060">
    <property type="entry name" value="FHA"/>
    <property type="match status" value="1"/>
</dbReference>
<dbReference type="PROSITE" id="PS50006">
    <property type="entry name" value="FHA_DOMAIN"/>
    <property type="match status" value="1"/>
</dbReference>
<reference evidence="3 4" key="1">
    <citation type="journal article" date="2010" name="Plant Cell">
        <title>The Chlorella variabilis NC64A genome reveals adaptation to photosymbiosis, coevolution with viruses, and cryptic sex.</title>
        <authorList>
            <person name="Blanc G."/>
            <person name="Duncan G."/>
            <person name="Agarkova I."/>
            <person name="Borodovsky M."/>
            <person name="Gurnon J."/>
            <person name="Kuo A."/>
            <person name="Lindquist E."/>
            <person name="Lucas S."/>
            <person name="Pangilinan J."/>
            <person name="Polle J."/>
            <person name="Salamov A."/>
            <person name="Terry A."/>
            <person name="Yamada T."/>
            <person name="Dunigan D.D."/>
            <person name="Grigoriev I.V."/>
            <person name="Claverie J.M."/>
            <person name="Van Etten J.L."/>
        </authorList>
    </citation>
    <scope>NUCLEOTIDE SEQUENCE [LARGE SCALE GENOMIC DNA]</scope>
    <source>
        <strain evidence="3 4">NC64A</strain>
    </source>
</reference>
<dbReference type="AlphaFoldDB" id="E1ZN07"/>
<dbReference type="Gene3D" id="2.60.200.20">
    <property type="match status" value="1"/>
</dbReference>
<accession>E1ZN07</accession>
<keyword evidence="4" id="KW-1185">Reference proteome</keyword>
<name>E1ZN07_CHLVA</name>
<sequence>MLVALHPVPAVDVRLEQAFATAQGGSVSVGRVEGNTVSPMRLNNAAPEDRRLQDKLVNMVSRWHAELDVVAGQLQLVDLRAVNGTYVNDQQIEPGSRRVLQENDVVSFGGPSTINIRGQPLPNPWVWRVRKLHEFLAAYAPPSQGCLPAPQAAALAGFAAANSGAEREMYRFSPAAPTAHQHSAAEAAAGPARLVSPGGSGGSGSGDNGSGQRHGEAVLAVTLETF</sequence>
<protein>
    <recommendedName>
        <fullName evidence="2">FHA domain-containing protein</fullName>
    </recommendedName>
</protein>
<dbReference type="InParanoid" id="E1ZN07"/>
<dbReference type="KEGG" id="cvr:CHLNCDRAFT_138419"/>
<feature type="compositionally biased region" description="Low complexity" evidence="1">
    <location>
        <begin position="176"/>
        <end position="192"/>
    </location>
</feature>
<dbReference type="InterPro" id="IPR000253">
    <property type="entry name" value="FHA_dom"/>
</dbReference>
<dbReference type="Proteomes" id="UP000008141">
    <property type="component" value="Unassembled WGS sequence"/>
</dbReference>
<feature type="domain" description="FHA" evidence="2">
    <location>
        <begin position="27"/>
        <end position="92"/>
    </location>
</feature>
<dbReference type="EMBL" id="GL433854">
    <property type="protein sequence ID" value="EFN52890.1"/>
    <property type="molecule type" value="Genomic_DNA"/>
</dbReference>
<organism evidence="4">
    <name type="scientific">Chlorella variabilis</name>
    <name type="common">Green alga</name>
    <dbReference type="NCBI Taxonomy" id="554065"/>
    <lineage>
        <taxon>Eukaryota</taxon>
        <taxon>Viridiplantae</taxon>
        <taxon>Chlorophyta</taxon>
        <taxon>core chlorophytes</taxon>
        <taxon>Trebouxiophyceae</taxon>
        <taxon>Chlorellales</taxon>
        <taxon>Chlorellaceae</taxon>
        <taxon>Chlorella clade</taxon>
        <taxon>Chlorella</taxon>
    </lineage>
</organism>
<proteinExistence type="predicted"/>
<gene>
    <name evidence="3" type="ORF">CHLNCDRAFT_138419</name>
</gene>
<dbReference type="Pfam" id="PF00498">
    <property type="entry name" value="FHA"/>
    <property type="match status" value="1"/>
</dbReference>
<dbReference type="SUPFAM" id="SSF49879">
    <property type="entry name" value="SMAD/FHA domain"/>
    <property type="match status" value="1"/>
</dbReference>
<feature type="region of interest" description="Disordered" evidence="1">
    <location>
        <begin position="176"/>
        <end position="214"/>
    </location>
</feature>
<evidence type="ECO:0000313" key="3">
    <source>
        <dbReference type="EMBL" id="EFN52890.1"/>
    </source>
</evidence>
<evidence type="ECO:0000259" key="2">
    <source>
        <dbReference type="PROSITE" id="PS50006"/>
    </source>
</evidence>
<dbReference type="InterPro" id="IPR008984">
    <property type="entry name" value="SMAD_FHA_dom_sf"/>
</dbReference>
<dbReference type="RefSeq" id="XP_005844992.1">
    <property type="nucleotide sequence ID" value="XM_005844930.1"/>
</dbReference>
<evidence type="ECO:0000256" key="1">
    <source>
        <dbReference type="SAM" id="MobiDB-lite"/>
    </source>
</evidence>
<evidence type="ECO:0000313" key="4">
    <source>
        <dbReference type="Proteomes" id="UP000008141"/>
    </source>
</evidence>
<dbReference type="OrthoDB" id="687730at2759"/>